<evidence type="ECO:0000313" key="9">
    <source>
        <dbReference type="Proteomes" id="UP000094285"/>
    </source>
</evidence>
<dbReference type="SMART" id="SM01041">
    <property type="entry name" value="BRO1"/>
    <property type="match status" value="1"/>
</dbReference>
<keyword evidence="4" id="KW-0967">Endosome</keyword>
<name>A0A1E4SPT9_9ASCO</name>
<sequence length="898" mass="101782">MKTYLLQVPAKKTEEVNWVKPLNNYLLSVYGNTSEYQEDLASLDKLRQDLRGASPNKTGIKLYCKYYSQIELLDLRVPFSSVNKHKKISFEWHDVFQADVTHKQHALPFEKANILFNLGAILSGYAVTRYDEAQKSSSAEGSTNPDELVTESIKVLLQTAGVFQFIQENFLHAPSYDLSQPTIRFLVKLMLAQAQEIFVMKVISGDLEQKKNSLISKLCRSTASHYEECFKMIRELDTDVGSVSTTDEERESDSPDDIWENPTSADYVEEGPQSQLDSNLDESWIAIIHFKLIYYKSLAYYFNGLNFEAGRKYGQALAYLTKSSDILNELPSETLKIIGKKIGGDAYELLDNYKYQKDAVAIKLGDLNKDNDLIYHDIIPSLVTLPDIKPMDSTKIIPMNEIDLFQEINEHNYSHFLTNVVPINIHELLSYYSEEKSQFLRNELDMVDVSNEELASVLEYLKLPKALATLKELLGNEDLGSDPSASDDIDPNLKRIADEVGSKYSADVGNRNQITYTRKQIYDNITEGESILASAQGAVDSERLAKCKDDMIKIKKALYDATNSDGRLFGLVNDSNSQLYQILGKGSASSEFRQLFEVKNGPVSENKLVEEISLLDIDDFKPTKPQGGISKQIKRVEDILHDLNVIRSNKNKLIEALKKEIHEDDISDILILNSRIKSSSEIKQAIFPEEMKKFEVYNNELDKLIERQKTFIKDLGIEWDQLSQNGEVKEIQKSKKFRTQLIEDQQQKIERFYNDIWQQYSTGLSRGVEFYKQLLNYSEGLKQRIISESRREPQRQPQAPFYGQDYRGAPSLPPKRPSQSQPAGGFYSQTPVTPSATGSPSVSNMSRNPSISGGPPQFHQPGQVNPQAQGAGSAPGSDLIYNNPSTYQPNMYNFFSNN</sequence>
<evidence type="ECO:0000256" key="6">
    <source>
        <dbReference type="SAM" id="MobiDB-lite"/>
    </source>
</evidence>
<proteinExistence type="predicted"/>
<feature type="domain" description="BRO1" evidence="7">
    <location>
        <begin position="4"/>
        <end position="454"/>
    </location>
</feature>
<dbReference type="AlphaFoldDB" id="A0A1E4SPT9"/>
<dbReference type="EMBL" id="KV453909">
    <property type="protein sequence ID" value="ODV81530.1"/>
    <property type="molecule type" value="Genomic_DNA"/>
</dbReference>
<dbReference type="Gene3D" id="1.20.140.50">
    <property type="entry name" value="alix/aip1 like domains"/>
    <property type="match status" value="1"/>
</dbReference>
<dbReference type="GO" id="GO:0043328">
    <property type="term" value="P:protein transport to vacuole involved in ubiquitin-dependent protein catabolic process via the multivesicular body sorting pathway"/>
    <property type="evidence" value="ECO:0007669"/>
    <property type="project" value="TreeGrafter"/>
</dbReference>
<gene>
    <name evidence="8" type="ORF">CANTADRAFT_19163</name>
</gene>
<dbReference type="InterPro" id="IPR038499">
    <property type="entry name" value="BRO1_sf"/>
</dbReference>
<dbReference type="GO" id="GO:0005768">
    <property type="term" value="C:endosome"/>
    <property type="evidence" value="ECO:0007669"/>
    <property type="project" value="UniProtKB-SubCell"/>
</dbReference>
<dbReference type="RefSeq" id="XP_020066652.1">
    <property type="nucleotide sequence ID" value="XM_020206418.1"/>
</dbReference>
<organism evidence="8 9">
    <name type="scientific">Suhomyces tanzawaensis NRRL Y-17324</name>
    <dbReference type="NCBI Taxonomy" id="984487"/>
    <lineage>
        <taxon>Eukaryota</taxon>
        <taxon>Fungi</taxon>
        <taxon>Dikarya</taxon>
        <taxon>Ascomycota</taxon>
        <taxon>Saccharomycotina</taxon>
        <taxon>Pichiomycetes</taxon>
        <taxon>Debaryomycetaceae</taxon>
        <taxon>Suhomyces</taxon>
    </lineage>
</organism>
<evidence type="ECO:0000256" key="3">
    <source>
        <dbReference type="ARBA" id="ARBA00022490"/>
    </source>
</evidence>
<evidence type="ECO:0000256" key="1">
    <source>
        <dbReference type="ARBA" id="ARBA00004177"/>
    </source>
</evidence>
<dbReference type="STRING" id="984487.A0A1E4SPT9"/>
<protein>
    <recommendedName>
        <fullName evidence="5">BRO domain-containing protein 1</fullName>
    </recommendedName>
</protein>
<dbReference type="OrthoDB" id="2141925at2759"/>
<dbReference type="Pfam" id="PF03097">
    <property type="entry name" value="BRO1"/>
    <property type="match status" value="1"/>
</dbReference>
<dbReference type="PANTHER" id="PTHR23030">
    <property type="entry name" value="PCD6 INTERACTING PROTEIN-RELATED"/>
    <property type="match status" value="1"/>
</dbReference>
<keyword evidence="9" id="KW-1185">Reference proteome</keyword>
<reference evidence="9" key="1">
    <citation type="submission" date="2016-05" db="EMBL/GenBank/DDBJ databases">
        <title>Comparative genomics of biotechnologically important yeasts.</title>
        <authorList>
            <consortium name="DOE Joint Genome Institute"/>
            <person name="Riley R."/>
            <person name="Haridas S."/>
            <person name="Wolfe K.H."/>
            <person name="Lopes M.R."/>
            <person name="Hittinger C.T."/>
            <person name="Goker M."/>
            <person name="Salamov A."/>
            <person name="Wisecaver J."/>
            <person name="Long T.M."/>
            <person name="Aerts A.L."/>
            <person name="Barry K."/>
            <person name="Choi C."/>
            <person name="Clum A."/>
            <person name="Coughlan A.Y."/>
            <person name="Deshpande S."/>
            <person name="Douglass A.P."/>
            <person name="Hanson S.J."/>
            <person name="Klenk H.-P."/>
            <person name="Labutti K."/>
            <person name="Lapidus A."/>
            <person name="Lindquist E."/>
            <person name="Lipzen A."/>
            <person name="Meier-Kolthoff J.P."/>
            <person name="Ohm R.A."/>
            <person name="Otillar R.P."/>
            <person name="Pangilinan J."/>
            <person name="Peng Y."/>
            <person name="Rokas A."/>
            <person name="Rosa C.A."/>
            <person name="Scheuner C."/>
            <person name="Sibirny A.A."/>
            <person name="Slot J.C."/>
            <person name="Stielow J.B."/>
            <person name="Sun H."/>
            <person name="Kurtzman C.P."/>
            <person name="Blackwell M."/>
            <person name="Grigoriev I.V."/>
            <person name="Jeffries T.W."/>
        </authorList>
    </citation>
    <scope>NUCLEOTIDE SEQUENCE [LARGE SCALE GENOMIC DNA]</scope>
    <source>
        <strain evidence="9">NRRL Y-17324</strain>
    </source>
</reference>
<dbReference type="CDD" id="cd09242">
    <property type="entry name" value="BRO1_ScBro1_like"/>
    <property type="match status" value="1"/>
</dbReference>
<dbReference type="Pfam" id="PF13949">
    <property type="entry name" value="ALIX_LYPXL_bnd"/>
    <property type="match status" value="1"/>
</dbReference>
<evidence type="ECO:0000259" key="7">
    <source>
        <dbReference type="PROSITE" id="PS51180"/>
    </source>
</evidence>
<feature type="compositionally biased region" description="Polar residues" evidence="6">
    <location>
        <begin position="860"/>
        <end position="870"/>
    </location>
</feature>
<accession>A0A1E4SPT9</accession>
<evidence type="ECO:0000313" key="8">
    <source>
        <dbReference type="EMBL" id="ODV81530.1"/>
    </source>
</evidence>
<dbReference type="Gene3D" id="1.25.40.280">
    <property type="entry name" value="alix/aip1 like domains"/>
    <property type="match status" value="1"/>
</dbReference>
<dbReference type="GeneID" id="30980555"/>
<dbReference type="Gene3D" id="1.20.120.560">
    <property type="entry name" value="alix/aip1 in complex with the ypdl late domain"/>
    <property type="match status" value="1"/>
</dbReference>
<keyword evidence="3" id="KW-0963">Cytoplasm</keyword>
<feature type="compositionally biased region" description="Acidic residues" evidence="6">
    <location>
        <begin position="246"/>
        <end position="259"/>
    </location>
</feature>
<dbReference type="InterPro" id="IPR004328">
    <property type="entry name" value="BRO1_dom"/>
</dbReference>
<comment type="subcellular location">
    <subcellularLocation>
        <location evidence="2">Cytoplasm</location>
    </subcellularLocation>
    <subcellularLocation>
        <location evidence="1">Endosome</location>
    </subcellularLocation>
</comment>
<dbReference type="Proteomes" id="UP000094285">
    <property type="component" value="Unassembled WGS sequence"/>
</dbReference>
<evidence type="ECO:0000256" key="5">
    <source>
        <dbReference type="ARBA" id="ARBA00041284"/>
    </source>
</evidence>
<evidence type="ECO:0000256" key="2">
    <source>
        <dbReference type="ARBA" id="ARBA00004496"/>
    </source>
</evidence>
<dbReference type="InterPro" id="IPR025304">
    <property type="entry name" value="ALIX_V_dom"/>
</dbReference>
<evidence type="ECO:0000256" key="4">
    <source>
        <dbReference type="ARBA" id="ARBA00022753"/>
    </source>
</evidence>
<feature type="region of interest" description="Disordered" evidence="6">
    <location>
        <begin position="787"/>
        <end position="885"/>
    </location>
</feature>
<dbReference type="PANTHER" id="PTHR23030:SF30">
    <property type="entry name" value="TYROSINE-PROTEIN PHOSPHATASE NON-RECEPTOR TYPE 23"/>
    <property type="match status" value="1"/>
</dbReference>
<feature type="region of interest" description="Disordered" evidence="6">
    <location>
        <begin position="241"/>
        <end position="260"/>
    </location>
</feature>
<feature type="compositionally biased region" description="Polar residues" evidence="6">
    <location>
        <begin position="817"/>
        <end position="851"/>
    </location>
</feature>
<dbReference type="PROSITE" id="PS51180">
    <property type="entry name" value="BRO1"/>
    <property type="match status" value="1"/>
</dbReference>